<comment type="caution">
    <text evidence="4">The sequence shown here is derived from an EMBL/GenBank/DDBJ whole genome shotgun (WGS) entry which is preliminary data.</text>
</comment>
<keyword evidence="5" id="KW-1185">Reference proteome</keyword>
<gene>
    <name evidence="4" type="ORF">F3Y22_tig00112159pilonHSYRG00171</name>
</gene>
<evidence type="ECO:0000313" key="5">
    <source>
        <dbReference type="Proteomes" id="UP000436088"/>
    </source>
</evidence>
<protein>
    <submittedName>
        <fullName evidence="4">Uncharacterized protein</fullName>
    </submittedName>
</protein>
<dbReference type="CDD" id="cd00042">
    <property type="entry name" value="CY"/>
    <property type="match status" value="1"/>
</dbReference>
<sequence>MAKAELTILALSMFAMLFSVANGQAAGGITALDPKTNKEAEELGRFAVGEHNKKGNQVEFVQVVQAAQQGTKYFLRIEGLDKGQKKKFSSVVQVQSGKKEMLNFN</sequence>
<dbReference type="SUPFAM" id="SSF54403">
    <property type="entry name" value="Cystatin/monellin"/>
    <property type="match status" value="1"/>
</dbReference>
<dbReference type="GO" id="GO:0004869">
    <property type="term" value="F:cysteine-type endopeptidase inhibitor activity"/>
    <property type="evidence" value="ECO:0007669"/>
    <property type="project" value="UniProtKB-KW"/>
</dbReference>
<dbReference type="InterPro" id="IPR000010">
    <property type="entry name" value="Cystatin_dom"/>
</dbReference>
<dbReference type="PANTHER" id="PTHR47373">
    <property type="entry name" value="CYSTEINE PROTEINASE INHIBITOR 2"/>
    <property type="match status" value="1"/>
</dbReference>
<proteinExistence type="predicted"/>
<dbReference type="Gene3D" id="3.10.450.10">
    <property type="match status" value="1"/>
</dbReference>
<feature type="signal peptide" evidence="3">
    <location>
        <begin position="1"/>
        <end position="23"/>
    </location>
</feature>
<dbReference type="OrthoDB" id="1908104at2759"/>
<dbReference type="PANTHER" id="PTHR47373:SF1">
    <property type="entry name" value="CYSTEINE PROTEINASE INHIBITOR 2"/>
    <property type="match status" value="1"/>
</dbReference>
<evidence type="ECO:0000313" key="4">
    <source>
        <dbReference type="EMBL" id="KAE8670285.1"/>
    </source>
</evidence>
<dbReference type="InterPro" id="IPR046350">
    <property type="entry name" value="Cystatin_sf"/>
</dbReference>
<keyword evidence="3" id="KW-0732">Signal</keyword>
<dbReference type="EMBL" id="VEPZ02001512">
    <property type="protein sequence ID" value="KAE8670285.1"/>
    <property type="molecule type" value="Genomic_DNA"/>
</dbReference>
<evidence type="ECO:0000256" key="3">
    <source>
        <dbReference type="SAM" id="SignalP"/>
    </source>
</evidence>
<organism evidence="4 5">
    <name type="scientific">Hibiscus syriacus</name>
    <name type="common">Rose of Sharon</name>
    <dbReference type="NCBI Taxonomy" id="106335"/>
    <lineage>
        <taxon>Eukaryota</taxon>
        <taxon>Viridiplantae</taxon>
        <taxon>Streptophyta</taxon>
        <taxon>Embryophyta</taxon>
        <taxon>Tracheophyta</taxon>
        <taxon>Spermatophyta</taxon>
        <taxon>Magnoliopsida</taxon>
        <taxon>eudicotyledons</taxon>
        <taxon>Gunneridae</taxon>
        <taxon>Pentapetalae</taxon>
        <taxon>rosids</taxon>
        <taxon>malvids</taxon>
        <taxon>Malvales</taxon>
        <taxon>Malvaceae</taxon>
        <taxon>Malvoideae</taxon>
        <taxon>Hibiscus</taxon>
    </lineage>
</organism>
<reference evidence="4" key="1">
    <citation type="submission" date="2019-09" db="EMBL/GenBank/DDBJ databases">
        <title>Draft genome information of white flower Hibiscus syriacus.</title>
        <authorList>
            <person name="Kim Y.-M."/>
        </authorList>
    </citation>
    <scope>NUCLEOTIDE SEQUENCE [LARGE SCALE GENOMIC DNA]</scope>
    <source>
        <strain evidence="4">YM2019G1</strain>
    </source>
</reference>
<feature type="chain" id="PRO_5025398599" evidence="3">
    <location>
        <begin position="24"/>
        <end position="105"/>
    </location>
</feature>
<name>A0A6A2XTX9_HIBSY</name>
<accession>A0A6A2XTX9</accession>
<keyword evidence="2" id="KW-0789">Thiol protease inhibitor</keyword>
<keyword evidence="1" id="KW-0646">Protease inhibitor</keyword>
<dbReference type="AlphaFoldDB" id="A0A6A2XTX9"/>
<evidence type="ECO:0000256" key="2">
    <source>
        <dbReference type="ARBA" id="ARBA00022704"/>
    </source>
</evidence>
<dbReference type="Proteomes" id="UP000436088">
    <property type="component" value="Unassembled WGS sequence"/>
</dbReference>
<evidence type="ECO:0000256" key="1">
    <source>
        <dbReference type="ARBA" id="ARBA00022690"/>
    </source>
</evidence>